<evidence type="ECO:0000256" key="4">
    <source>
        <dbReference type="ARBA" id="ARBA00022989"/>
    </source>
</evidence>
<keyword evidence="4 7" id="KW-1133">Transmembrane helix</keyword>
<comment type="subcellular location">
    <subcellularLocation>
        <location evidence="1">Membrane</location>
        <topology evidence="1">Multi-pass membrane protein</topology>
    </subcellularLocation>
</comment>
<evidence type="ECO:0000256" key="7">
    <source>
        <dbReference type="SAM" id="Phobius"/>
    </source>
</evidence>
<evidence type="ECO:0000256" key="6">
    <source>
        <dbReference type="ARBA" id="ARBA00044504"/>
    </source>
</evidence>
<keyword evidence="9" id="KW-1185">Reference proteome</keyword>
<dbReference type="PANTHER" id="PTHR23511">
    <property type="entry name" value="SYNAPTIC VESICLE GLYCOPROTEIN 2"/>
    <property type="match status" value="1"/>
</dbReference>
<dbReference type="EMBL" id="AYRZ02000006">
    <property type="protein sequence ID" value="PHT79372.1"/>
    <property type="molecule type" value="Genomic_DNA"/>
</dbReference>
<dbReference type="PANTHER" id="PTHR23511:SF5">
    <property type="entry name" value="MAJOR FACILITATOR-TYPE TRANSPORTER HXNZ-RELATED"/>
    <property type="match status" value="1"/>
</dbReference>
<protein>
    <recommendedName>
        <fullName evidence="10">Major facilitator superfamily (MFS) profile domain-containing protein</fullName>
    </recommendedName>
</protein>
<keyword evidence="5 7" id="KW-0472">Membrane</keyword>
<gene>
    <name evidence="8" type="ORF">T459_17424</name>
</gene>
<evidence type="ECO:0000256" key="2">
    <source>
        <dbReference type="ARBA" id="ARBA00022448"/>
    </source>
</evidence>
<feature type="transmembrane region" description="Helical" evidence="7">
    <location>
        <begin position="59"/>
        <end position="77"/>
    </location>
</feature>
<name>A0A2G2ZBK3_CAPAN</name>
<feature type="transmembrane region" description="Helical" evidence="7">
    <location>
        <begin position="29"/>
        <end position="52"/>
    </location>
</feature>
<reference evidence="8 9" key="1">
    <citation type="journal article" date="2014" name="Nat. Genet.">
        <title>Genome sequence of the hot pepper provides insights into the evolution of pungency in Capsicum species.</title>
        <authorList>
            <person name="Kim S."/>
            <person name="Park M."/>
            <person name="Yeom S.I."/>
            <person name="Kim Y.M."/>
            <person name="Lee J.M."/>
            <person name="Lee H.A."/>
            <person name="Seo E."/>
            <person name="Choi J."/>
            <person name="Cheong K."/>
            <person name="Kim K.T."/>
            <person name="Jung K."/>
            <person name="Lee G.W."/>
            <person name="Oh S.K."/>
            <person name="Bae C."/>
            <person name="Kim S.B."/>
            <person name="Lee H.Y."/>
            <person name="Kim S.Y."/>
            <person name="Kim M.S."/>
            <person name="Kang B.C."/>
            <person name="Jo Y.D."/>
            <person name="Yang H.B."/>
            <person name="Jeong H.J."/>
            <person name="Kang W.H."/>
            <person name="Kwon J.K."/>
            <person name="Shin C."/>
            <person name="Lim J.Y."/>
            <person name="Park J.H."/>
            <person name="Huh J.H."/>
            <person name="Kim J.S."/>
            <person name="Kim B.D."/>
            <person name="Cohen O."/>
            <person name="Paran I."/>
            <person name="Suh M.C."/>
            <person name="Lee S.B."/>
            <person name="Kim Y.K."/>
            <person name="Shin Y."/>
            <person name="Noh S.J."/>
            <person name="Park J."/>
            <person name="Seo Y.S."/>
            <person name="Kwon S.Y."/>
            <person name="Kim H.A."/>
            <person name="Park J.M."/>
            <person name="Kim H.J."/>
            <person name="Choi S.B."/>
            <person name="Bosland P.W."/>
            <person name="Reeves G."/>
            <person name="Jo S.H."/>
            <person name="Lee B.W."/>
            <person name="Cho H.T."/>
            <person name="Choi H.S."/>
            <person name="Lee M.S."/>
            <person name="Yu Y."/>
            <person name="Do Choi Y."/>
            <person name="Park B.S."/>
            <person name="van Deynze A."/>
            <person name="Ashrafi H."/>
            <person name="Hill T."/>
            <person name="Kim W.T."/>
            <person name="Pai H.S."/>
            <person name="Ahn H.K."/>
            <person name="Yeam I."/>
            <person name="Giovannoni J.J."/>
            <person name="Rose J.K."/>
            <person name="Sorensen I."/>
            <person name="Lee S.J."/>
            <person name="Kim R.W."/>
            <person name="Choi I.Y."/>
            <person name="Choi B.S."/>
            <person name="Lim J.S."/>
            <person name="Lee Y.H."/>
            <person name="Choi D."/>
        </authorList>
    </citation>
    <scope>NUCLEOTIDE SEQUENCE [LARGE SCALE GENOMIC DNA]</scope>
    <source>
        <strain evidence="9">cv. CM334</strain>
    </source>
</reference>
<dbReference type="Gramene" id="PHT79372">
    <property type="protein sequence ID" value="PHT79372"/>
    <property type="gene ID" value="T459_17424"/>
</dbReference>
<evidence type="ECO:0008006" key="10">
    <source>
        <dbReference type="Google" id="ProtNLM"/>
    </source>
</evidence>
<sequence>MAQEQEEEDSSVYTLEEAFTTVRFGKFQYMMMCYAGLGFIVEAAETMILSFIGPSLRKGLLSIAIVTAVAAALSTFSQNYNWLLAGHVDDYLYRTLDSWNNTEASLALIYPTSVRSTGIGVASSVVRIGAMFSPIVVVQLVRGCQQMAAIISFEAVLGISAASVLFISLETKGRELIDCLLSKCLDLFHFTCIEVSSPHWRGKEMKLVVVNVSWTYCSGHFIEIYMIVLQDFRYLGGYD</sequence>
<reference evidence="8 9" key="2">
    <citation type="journal article" date="2017" name="Genome Biol.">
        <title>New reference genome sequences of hot pepper reveal the massive evolution of plant disease-resistance genes by retroduplication.</title>
        <authorList>
            <person name="Kim S."/>
            <person name="Park J."/>
            <person name="Yeom S.I."/>
            <person name="Kim Y.M."/>
            <person name="Seo E."/>
            <person name="Kim K.T."/>
            <person name="Kim M.S."/>
            <person name="Lee J.M."/>
            <person name="Cheong K."/>
            <person name="Shin H.S."/>
            <person name="Kim S.B."/>
            <person name="Han K."/>
            <person name="Lee J."/>
            <person name="Park M."/>
            <person name="Lee H.A."/>
            <person name="Lee H.Y."/>
            <person name="Lee Y."/>
            <person name="Oh S."/>
            <person name="Lee J.H."/>
            <person name="Choi E."/>
            <person name="Choi E."/>
            <person name="Lee S.E."/>
            <person name="Jeon J."/>
            <person name="Kim H."/>
            <person name="Choi G."/>
            <person name="Song H."/>
            <person name="Lee J."/>
            <person name="Lee S.C."/>
            <person name="Kwon J.K."/>
            <person name="Lee H.Y."/>
            <person name="Koo N."/>
            <person name="Hong Y."/>
            <person name="Kim R.W."/>
            <person name="Kang W.H."/>
            <person name="Huh J.H."/>
            <person name="Kang B.C."/>
            <person name="Yang T.J."/>
            <person name="Lee Y.H."/>
            <person name="Bennetzen J.L."/>
            <person name="Choi D."/>
        </authorList>
    </citation>
    <scope>NUCLEOTIDE SEQUENCE [LARGE SCALE GENOMIC DNA]</scope>
    <source>
        <strain evidence="9">cv. CM334</strain>
    </source>
</reference>
<keyword evidence="3 7" id="KW-0812">Transmembrane</keyword>
<dbReference type="STRING" id="4072.A0A2G2ZBK3"/>
<comment type="similarity">
    <text evidence="6">Belongs to the major facilitator superfamily. Phosphate:H(+) symporter (TC 2.A.1.9) family.</text>
</comment>
<evidence type="ECO:0000256" key="1">
    <source>
        <dbReference type="ARBA" id="ARBA00004141"/>
    </source>
</evidence>
<dbReference type="OMA" id="RMSKATH"/>
<dbReference type="GO" id="GO:0016020">
    <property type="term" value="C:membrane"/>
    <property type="evidence" value="ECO:0007669"/>
    <property type="project" value="UniProtKB-SubCell"/>
</dbReference>
<keyword evidence="2" id="KW-0813">Transport</keyword>
<evidence type="ECO:0000313" key="8">
    <source>
        <dbReference type="EMBL" id="PHT79372.1"/>
    </source>
</evidence>
<dbReference type="Proteomes" id="UP000222542">
    <property type="component" value="Unassembled WGS sequence"/>
</dbReference>
<evidence type="ECO:0000256" key="5">
    <source>
        <dbReference type="ARBA" id="ARBA00023136"/>
    </source>
</evidence>
<dbReference type="SUPFAM" id="SSF103473">
    <property type="entry name" value="MFS general substrate transporter"/>
    <property type="match status" value="1"/>
</dbReference>
<proteinExistence type="inferred from homology"/>
<evidence type="ECO:0000256" key="3">
    <source>
        <dbReference type="ARBA" id="ARBA00022692"/>
    </source>
</evidence>
<dbReference type="InterPro" id="IPR036259">
    <property type="entry name" value="MFS_trans_sf"/>
</dbReference>
<accession>A0A2G2ZBK3</accession>
<comment type="caution">
    <text evidence="8">The sequence shown here is derived from an EMBL/GenBank/DDBJ whole genome shotgun (WGS) entry which is preliminary data.</text>
</comment>
<evidence type="ECO:0000313" key="9">
    <source>
        <dbReference type="Proteomes" id="UP000222542"/>
    </source>
</evidence>
<dbReference type="Gene3D" id="1.20.1250.20">
    <property type="entry name" value="MFS general substrate transporter like domains"/>
    <property type="match status" value="1"/>
</dbReference>
<dbReference type="AlphaFoldDB" id="A0A2G2ZBK3"/>
<feature type="transmembrane region" description="Helical" evidence="7">
    <location>
        <begin position="148"/>
        <end position="169"/>
    </location>
</feature>
<organism evidence="8 9">
    <name type="scientific">Capsicum annuum</name>
    <name type="common">Capsicum pepper</name>
    <dbReference type="NCBI Taxonomy" id="4072"/>
    <lineage>
        <taxon>Eukaryota</taxon>
        <taxon>Viridiplantae</taxon>
        <taxon>Streptophyta</taxon>
        <taxon>Embryophyta</taxon>
        <taxon>Tracheophyta</taxon>
        <taxon>Spermatophyta</taxon>
        <taxon>Magnoliopsida</taxon>
        <taxon>eudicotyledons</taxon>
        <taxon>Gunneridae</taxon>
        <taxon>Pentapetalae</taxon>
        <taxon>asterids</taxon>
        <taxon>lamiids</taxon>
        <taxon>Solanales</taxon>
        <taxon>Solanaceae</taxon>
        <taxon>Solanoideae</taxon>
        <taxon>Capsiceae</taxon>
        <taxon>Capsicum</taxon>
    </lineage>
</organism>